<dbReference type="AlphaFoldDB" id="A0AAV6U0H4"/>
<reference evidence="2 3" key="1">
    <citation type="journal article" date="2022" name="Nat. Ecol. Evol.">
        <title>A masculinizing supergene underlies an exaggerated male reproductive morph in a spider.</title>
        <authorList>
            <person name="Hendrickx F."/>
            <person name="De Corte Z."/>
            <person name="Sonet G."/>
            <person name="Van Belleghem S.M."/>
            <person name="Kostlbacher S."/>
            <person name="Vangestel C."/>
        </authorList>
    </citation>
    <scope>NUCLEOTIDE SEQUENCE [LARGE SCALE GENOMIC DNA]</scope>
    <source>
        <strain evidence="2">W744_W776</strain>
    </source>
</reference>
<gene>
    <name evidence="2" type="ORF">JTE90_011844</name>
</gene>
<dbReference type="PANTHER" id="PTHR33444">
    <property type="entry name" value="SI:DKEY-19B23.12-RELATED"/>
    <property type="match status" value="1"/>
</dbReference>
<feature type="transmembrane region" description="Helical" evidence="1">
    <location>
        <begin position="6"/>
        <end position="23"/>
    </location>
</feature>
<evidence type="ECO:0000313" key="3">
    <source>
        <dbReference type="Proteomes" id="UP000827092"/>
    </source>
</evidence>
<dbReference type="Proteomes" id="UP000827092">
    <property type="component" value="Unassembled WGS sequence"/>
</dbReference>
<protein>
    <submittedName>
        <fullName evidence="2">Uncharacterized protein</fullName>
    </submittedName>
</protein>
<feature type="transmembrane region" description="Helical" evidence="1">
    <location>
        <begin position="43"/>
        <end position="68"/>
    </location>
</feature>
<dbReference type="InterPro" id="IPR040350">
    <property type="entry name" value="TMEM272"/>
</dbReference>
<name>A0AAV6U0H4_9ARAC</name>
<keyword evidence="3" id="KW-1185">Reference proteome</keyword>
<evidence type="ECO:0000313" key="2">
    <source>
        <dbReference type="EMBL" id="KAG8177952.1"/>
    </source>
</evidence>
<organism evidence="2 3">
    <name type="scientific">Oedothorax gibbosus</name>
    <dbReference type="NCBI Taxonomy" id="931172"/>
    <lineage>
        <taxon>Eukaryota</taxon>
        <taxon>Metazoa</taxon>
        <taxon>Ecdysozoa</taxon>
        <taxon>Arthropoda</taxon>
        <taxon>Chelicerata</taxon>
        <taxon>Arachnida</taxon>
        <taxon>Araneae</taxon>
        <taxon>Araneomorphae</taxon>
        <taxon>Entelegynae</taxon>
        <taxon>Araneoidea</taxon>
        <taxon>Linyphiidae</taxon>
        <taxon>Erigoninae</taxon>
        <taxon>Oedothorax</taxon>
    </lineage>
</organism>
<dbReference type="PANTHER" id="PTHR33444:SF7">
    <property type="entry name" value="TRANSMEMBRANE PROTEIN 272"/>
    <property type="match status" value="1"/>
</dbReference>
<comment type="caution">
    <text evidence="2">The sequence shown here is derived from an EMBL/GenBank/DDBJ whole genome shotgun (WGS) entry which is preliminary data.</text>
</comment>
<accession>A0AAV6U0H4</accession>
<feature type="transmembrane region" description="Helical" evidence="1">
    <location>
        <begin position="88"/>
        <end position="112"/>
    </location>
</feature>
<keyword evidence="1" id="KW-0472">Membrane</keyword>
<proteinExistence type="predicted"/>
<keyword evidence="1" id="KW-1133">Transmembrane helix</keyword>
<keyword evidence="1" id="KW-0812">Transmembrane</keyword>
<evidence type="ECO:0000256" key="1">
    <source>
        <dbReference type="SAM" id="Phobius"/>
    </source>
</evidence>
<dbReference type="EMBL" id="JAFNEN010000733">
    <property type="protein sequence ID" value="KAG8177952.1"/>
    <property type="molecule type" value="Genomic_DNA"/>
</dbReference>
<sequence length="117" mass="13487">MEDCTVQPYILIYLVVAASLGIFGNVMNRSWKCFCVDSKVCKILYYGVSGLISIFSIVWFILGCVWIYGVQDVEFEDTFSENYTATKLFTVFRILVADRNIYFVGFMSNFMFVSKLL</sequence>